<reference evidence="1" key="1">
    <citation type="submission" date="2018-05" db="EMBL/GenBank/DDBJ databases">
        <authorList>
            <person name="Lanie J.A."/>
            <person name="Ng W.-L."/>
            <person name="Kazmierczak K.M."/>
            <person name="Andrzejewski T.M."/>
            <person name="Davidsen T.M."/>
            <person name="Wayne K.J."/>
            <person name="Tettelin H."/>
            <person name="Glass J.I."/>
            <person name="Rusch D."/>
            <person name="Podicherti R."/>
            <person name="Tsui H.-C.T."/>
            <person name="Winkler M.E."/>
        </authorList>
    </citation>
    <scope>NUCLEOTIDE SEQUENCE</scope>
</reference>
<accession>A0A383CE77</accession>
<evidence type="ECO:0000313" key="1">
    <source>
        <dbReference type="EMBL" id="SVE30005.1"/>
    </source>
</evidence>
<name>A0A383CE77_9ZZZZ</name>
<dbReference type="EMBL" id="UINC01207770">
    <property type="protein sequence ID" value="SVE30005.1"/>
    <property type="molecule type" value="Genomic_DNA"/>
</dbReference>
<organism evidence="1">
    <name type="scientific">marine metagenome</name>
    <dbReference type="NCBI Taxonomy" id="408172"/>
    <lineage>
        <taxon>unclassified sequences</taxon>
        <taxon>metagenomes</taxon>
        <taxon>ecological metagenomes</taxon>
    </lineage>
</organism>
<gene>
    <name evidence="1" type="ORF">METZ01_LOCUS482859</name>
</gene>
<dbReference type="AlphaFoldDB" id="A0A383CE77"/>
<proteinExistence type="predicted"/>
<protein>
    <submittedName>
        <fullName evidence="1">Uncharacterized protein</fullName>
    </submittedName>
</protein>
<sequence length="87" mass="10210">MTPHAILYLLYTTQVSYVIMVIEDSDRKSIHVYSIKIQDFHLFVLPNKSINATDDYEDKTEMPMFILSFWLRCVSYSTLKGELATLR</sequence>